<reference evidence="1" key="1">
    <citation type="submission" date="2019-08" db="EMBL/GenBank/DDBJ databases">
        <authorList>
            <person name="Liu F."/>
        </authorList>
    </citation>
    <scope>NUCLEOTIDE SEQUENCE [LARGE SCALE GENOMIC DNA]</scope>
    <source>
        <strain evidence="1">PA1801</strain>
        <tissue evidence="1">Leaf</tissue>
    </source>
</reference>
<comment type="caution">
    <text evidence="1">The sequence shown here is derived from an EMBL/GenBank/DDBJ whole genome shotgun (WGS) entry which is preliminary data.</text>
</comment>
<proteinExistence type="predicted"/>
<dbReference type="Proteomes" id="UP000325315">
    <property type="component" value="Unassembled WGS sequence"/>
</dbReference>
<name>A0A5B6WPA2_9ROSI</name>
<sequence length="601" mass="67798">MLRESSRCTLVGFWHARVLLVPCSLDWRKFFYSSSEQSLEFFPSEAHGGSIAIKPPTKMFDEGIWRWQHSLVAQFLGQPPNFGSLQKLGSGSWPLTHPEQADGAEKLSRVPLELFPQKGFSYIASAFGTPLYMDNITALLQHLAYAKICVEISVDFELPHFINVELRDCSFVSIRSAPDGGATLTSTFEVSSKDEAVVVDLSSTLKLKYICLTGYSNRFEVLNVELKDSNDVVANDIDAEQDVVDDDNGTEQLEFSPQKPRLALLAVTPLVRSLMAKKIWLIWKSACIVDVLYVFGQCLTCSVQVKHKKVFFSAVYACNDGVSRQELWSHLCSMSGQSFTIDMKDFQALVREIEVFDHAYFSHVFTWSNNQLDKPIVKKLDRVLVNAAWFQFLPYSRVKFTALSCSNHCPSIVWLEQHMQLCGWNSICNPCQNLFVKAKAEELESLQLSLLRGDLVRNGHIDQGDPLSPYLFVLVMDVLSRLLDVATINALFKLHLNASKNELFVAGVPQEELALMTTYTGFKVGRLPVRAVGTWSQELAWAILKLKRKVLACCYTQACLECIFLCDMETEEQEIKEILRARLRGRPINRIDPVNVSLCAS</sequence>
<dbReference type="EMBL" id="SMMG02000002">
    <property type="protein sequence ID" value="KAA3482827.1"/>
    <property type="molecule type" value="Genomic_DNA"/>
</dbReference>
<organism evidence="1 2">
    <name type="scientific">Gossypium australe</name>
    <dbReference type="NCBI Taxonomy" id="47621"/>
    <lineage>
        <taxon>Eukaryota</taxon>
        <taxon>Viridiplantae</taxon>
        <taxon>Streptophyta</taxon>
        <taxon>Embryophyta</taxon>
        <taxon>Tracheophyta</taxon>
        <taxon>Spermatophyta</taxon>
        <taxon>Magnoliopsida</taxon>
        <taxon>eudicotyledons</taxon>
        <taxon>Gunneridae</taxon>
        <taxon>Pentapetalae</taxon>
        <taxon>rosids</taxon>
        <taxon>malvids</taxon>
        <taxon>Malvales</taxon>
        <taxon>Malvaceae</taxon>
        <taxon>Malvoideae</taxon>
        <taxon>Gossypium</taxon>
    </lineage>
</organism>
<evidence type="ECO:0000313" key="2">
    <source>
        <dbReference type="Proteomes" id="UP000325315"/>
    </source>
</evidence>
<dbReference type="AlphaFoldDB" id="A0A5B6WPA2"/>
<keyword evidence="1" id="KW-0167">Capsid protein</keyword>
<gene>
    <name evidence="1" type="ORF">EPI10_005043</name>
</gene>
<keyword evidence="2" id="KW-1185">Reference proteome</keyword>
<evidence type="ECO:0000313" key="1">
    <source>
        <dbReference type="EMBL" id="KAA3482827.1"/>
    </source>
</evidence>
<dbReference type="PANTHER" id="PTHR33710">
    <property type="entry name" value="BNAC02G09200D PROTEIN"/>
    <property type="match status" value="1"/>
</dbReference>
<accession>A0A5B6WPA2</accession>
<protein>
    <submittedName>
        <fullName evidence="1">Geminivirus AR1/BR1 coat protein</fullName>
    </submittedName>
</protein>
<dbReference type="Gene3D" id="3.60.10.10">
    <property type="entry name" value="Endonuclease/exonuclease/phosphatase"/>
    <property type="match status" value="1"/>
</dbReference>
<dbReference type="PANTHER" id="PTHR33710:SF71">
    <property type="entry name" value="ENDONUCLEASE_EXONUCLEASE_PHOSPHATASE DOMAIN-CONTAINING PROTEIN"/>
    <property type="match status" value="1"/>
</dbReference>
<dbReference type="OrthoDB" id="1002480at2759"/>
<dbReference type="SUPFAM" id="SSF56219">
    <property type="entry name" value="DNase I-like"/>
    <property type="match status" value="1"/>
</dbReference>
<keyword evidence="1" id="KW-0946">Virion</keyword>
<dbReference type="InterPro" id="IPR036691">
    <property type="entry name" value="Endo/exonu/phosph_ase_sf"/>
</dbReference>